<reference evidence="4 10" key="3">
    <citation type="submission" date="2019-10" db="EMBL/GenBank/DDBJ databases">
        <title>Draft genome sequence of Marinobacter hydrocarbonoclasticus NCT7M from the microbiome of the marine copepod.</title>
        <authorList>
            <person name="Nuttall R."/>
            <person name="Sharma G."/>
            <person name="Moisander P."/>
        </authorList>
    </citation>
    <scope>NUCLEOTIDE SEQUENCE [LARGE SCALE GENOMIC DNA]</scope>
    <source>
        <strain evidence="4 10">NCT7M</strain>
    </source>
</reference>
<dbReference type="RefSeq" id="WP_113880110.1">
    <property type="nucleotide sequence ID" value="NZ_CAXQQL010000035.1"/>
</dbReference>
<proteinExistence type="predicted"/>
<dbReference type="EMBL" id="DLYI01000076">
    <property type="protein sequence ID" value="HAC27414.1"/>
    <property type="molecule type" value="Genomic_DNA"/>
</dbReference>
<evidence type="ECO:0000313" key="9">
    <source>
        <dbReference type="Proteomes" id="UP000261325"/>
    </source>
</evidence>
<dbReference type="EMBL" id="WBMP01000002">
    <property type="protein sequence ID" value="KAE8546879.1"/>
    <property type="molecule type" value="Genomic_DNA"/>
</dbReference>
<dbReference type="InterPro" id="IPR029063">
    <property type="entry name" value="SAM-dependent_MTases_sf"/>
</dbReference>
<dbReference type="EMBL" id="QNSA01000008">
    <property type="protein sequence ID" value="RBP71858.1"/>
    <property type="molecule type" value="Genomic_DNA"/>
</dbReference>
<feature type="compositionally biased region" description="Polar residues" evidence="1">
    <location>
        <begin position="248"/>
        <end position="257"/>
    </location>
</feature>
<dbReference type="Proteomes" id="UP000253065">
    <property type="component" value="Unassembled WGS sequence"/>
</dbReference>
<keyword evidence="8" id="KW-1185">Reference proteome</keyword>
<reference evidence="3 9" key="1">
    <citation type="journal article" date="2018" name="Nat. Biotechnol.">
        <title>A standardized bacterial taxonomy based on genome phylogeny substantially revises the tree of life.</title>
        <authorList>
            <person name="Parks D.H."/>
            <person name="Chuvochina M."/>
            <person name="Waite D.W."/>
            <person name="Rinke C."/>
            <person name="Skarshewski A."/>
            <person name="Chaumeil P.A."/>
            <person name="Hugenholtz P."/>
        </authorList>
    </citation>
    <scope>NUCLEOTIDE SEQUENCE [LARGE SCALE GENOMIC DNA]</scope>
    <source>
        <strain evidence="3">UBA9049</strain>
    </source>
</reference>
<keyword evidence="6" id="KW-0489">Methyltransferase</keyword>
<feature type="compositionally biased region" description="Basic and acidic residues" evidence="1">
    <location>
        <begin position="258"/>
        <end position="269"/>
    </location>
</feature>
<reference evidence="6 7" key="2">
    <citation type="submission" date="2018-07" db="EMBL/GenBank/DDBJ databases">
        <title>Freshwater and sediment microbial communities from various areas in North America, analyzing microbe dynamics in response to fracking.</title>
        <authorList>
            <person name="Lamendella R."/>
        </authorList>
    </citation>
    <scope>NUCLEOTIDE SEQUENCE [LARGE SCALE GENOMIC DNA]</scope>
    <source>
        <strain evidence="6 7">114E</strain>
        <strain evidence="5 8">114E_o</strain>
    </source>
</reference>
<evidence type="ECO:0000256" key="1">
    <source>
        <dbReference type="SAM" id="MobiDB-lite"/>
    </source>
</evidence>
<feature type="domain" description="Methyltransferase type 11" evidence="2">
    <location>
        <begin position="63"/>
        <end position="131"/>
    </location>
</feature>
<dbReference type="InterPro" id="IPR013216">
    <property type="entry name" value="Methyltransf_11"/>
</dbReference>
<keyword evidence="6" id="KW-0808">Transferase</keyword>
<dbReference type="Proteomes" id="UP000469950">
    <property type="component" value="Unassembled WGS sequence"/>
</dbReference>
<comment type="caution">
    <text evidence="6">The sequence shown here is derived from an EMBL/GenBank/DDBJ whole genome shotgun (WGS) entry which is preliminary data.</text>
</comment>
<protein>
    <submittedName>
        <fullName evidence="6">Methyltransferase family protein</fullName>
    </submittedName>
    <submittedName>
        <fullName evidence="3">SAM-dependent methyltransferase</fullName>
        <ecNumber evidence="4">2.1.1.-</ecNumber>
    </submittedName>
</protein>
<dbReference type="SUPFAM" id="SSF53335">
    <property type="entry name" value="S-adenosyl-L-methionine-dependent methyltransferases"/>
    <property type="match status" value="1"/>
</dbReference>
<dbReference type="Pfam" id="PF08241">
    <property type="entry name" value="Methyltransf_11"/>
    <property type="match status" value="1"/>
</dbReference>
<evidence type="ECO:0000313" key="3">
    <source>
        <dbReference type="EMBL" id="HAC27414.1"/>
    </source>
</evidence>
<feature type="region of interest" description="Disordered" evidence="1">
    <location>
        <begin position="248"/>
        <end position="269"/>
    </location>
</feature>
<gene>
    <name evidence="3" type="ORF">DCF82_06330</name>
    <name evidence="6" type="ORF">DET51_108102</name>
    <name evidence="5" type="ORF">DET64_108103</name>
    <name evidence="4" type="ORF">F6453_0559</name>
</gene>
<dbReference type="EMBL" id="QPJB01000008">
    <property type="protein sequence ID" value="RCW32876.1"/>
    <property type="molecule type" value="Genomic_DNA"/>
</dbReference>
<dbReference type="Proteomes" id="UP000252795">
    <property type="component" value="Unassembled WGS sequence"/>
</dbReference>
<dbReference type="AlphaFoldDB" id="A0A350RRR9"/>
<dbReference type="Gene3D" id="3.40.50.150">
    <property type="entry name" value="Vaccinia Virus protein VP39"/>
    <property type="match status" value="1"/>
</dbReference>
<evidence type="ECO:0000313" key="4">
    <source>
        <dbReference type="EMBL" id="KAE8546879.1"/>
    </source>
</evidence>
<name>A0A350RRR9_MARNT</name>
<dbReference type="GO" id="GO:0032259">
    <property type="term" value="P:methylation"/>
    <property type="evidence" value="ECO:0007669"/>
    <property type="project" value="UniProtKB-KW"/>
</dbReference>
<evidence type="ECO:0000313" key="10">
    <source>
        <dbReference type="Proteomes" id="UP000469950"/>
    </source>
</evidence>
<evidence type="ECO:0000313" key="5">
    <source>
        <dbReference type="EMBL" id="RBP71858.1"/>
    </source>
</evidence>
<organism evidence="6 7">
    <name type="scientific">Marinobacter nauticus</name>
    <name type="common">Marinobacter hydrocarbonoclasticus</name>
    <name type="synonym">Marinobacter aquaeolei</name>
    <dbReference type="NCBI Taxonomy" id="2743"/>
    <lineage>
        <taxon>Bacteria</taxon>
        <taxon>Pseudomonadati</taxon>
        <taxon>Pseudomonadota</taxon>
        <taxon>Gammaproteobacteria</taxon>
        <taxon>Pseudomonadales</taxon>
        <taxon>Marinobacteraceae</taxon>
        <taxon>Marinobacter</taxon>
    </lineage>
</organism>
<evidence type="ECO:0000313" key="7">
    <source>
        <dbReference type="Proteomes" id="UP000252795"/>
    </source>
</evidence>
<dbReference type="Proteomes" id="UP000261325">
    <property type="component" value="Unassembled WGS sequence"/>
</dbReference>
<dbReference type="GO" id="GO:0008757">
    <property type="term" value="F:S-adenosylmethionine-dependent methyltransferase activity"/>
    <property type="evidence" value="ECO:0007669"/>
    <property type="project" value="InterPro"/>
</dbReference>
<dbReference type="CDD" id="cd02440">
    <property type="entry name" value="AdoMet_MTases"/>
    <property type="match status" value="1"/>
</dbReference>
<dbReference type="EC" id="2.1.1.-" evidence="4"/>
<evidence type="ECO:0000259" key="2">
    <source>
        <dbReference type="Pfam" id="PF08241"/>
    </source>
</evidence>
<evidence type="ECO:0000313" key="8">
    <source>
        <dbReference type="Proteomes" id="UP000253065"/>
    </source>
</evidence>
<evidence type="ECO:0000313" key="6">
    <source>
        <dbReference type="EMBL" id="RCW32876.1"/>
    </source>
</evidence>
<sequence>MTTSGVIDYSARHESFERWVQTPLGRSLLASQRAVLDKELQGLTGARQLQVGLSHRLPLASGTDFAQKIITCPAWHAHMPEGVAVCDADELPFPGDSMDLVILHHTADFSPDPHQVLRESARVLRGEGRIALVGFNPLSLWGARRLVSRHRFGPWGGRFLMRSRMEDWLRLLGFELENSGTYFCTLPLQRKHGASGRRQRLAASSRPHLLPTGAYYCILARKREYAGIRTRASWRKSKVISLPGTVGVSSGCASHSSGRVDRRGTEQEQ</sequence>
<accession>A0A350RRR9</accession>